<proteinExistence type="predicted"/>
<accession>A0A0E9XTD9</accession>
<name>A0A0E9XTD9_ANGAN</name>
<sequence>MHTHKQAGIMHMTTTQLLFLSIIFLSVLPGRTRFSLCTEYWSIVTAILSAP</sequence>
<evidence type="ECO:0000313" key="1">
    <source>
        <dbReference type="EMBL" id="JAI04934.1"/>
    </source>
</evidence>
<organism evidence="1">
    <name type="scientific">Anguilla anguilla</name>
    <name type="common">European freshwater eel</name>
    <name type="synonym">Muraena anguilla</name>
    <dbReference type="NCBI Taxonomy" id="7936"/>
    <lineage>
        <taxon>Eukaryota</taxon>
        <taxon>Metazoa</taxon>
        <taxon>Chordata</taxon>
        <taxon>Craniata</taxon>
        <taxon>Vertebrata</taxon>
        <taxon>Euteleostomi</taxon>
        <taxon>Actinopterygii</taxon>
        <taxon>Neopterygii</taxon>
        <taxon>Teleostei</taxon>
        <taxon>Anguilliformes</taxon>
        <taxon>Anguillidae</taxon>
        <taxon>Anguilla</taxon>
    </lineage>
</organism>
<protein>
    <submittedName>
        <fullName evidence="1">Uncharacterized protein</fullName>
    </submittedName>
</protein>
<reference evidence="1" key="1">
    <citation type="submission" date="2014-11" db="EMBL/GenBank/DDBJ databases">
        <authorList>
            <person name="Amaro Gonzalez C."/>
        </authorList>
    </citation>
    <scope>NUCLEOTIDE SEQUENCE</scope>
</reference>
<reference evidence="1" key="2">
    <citation type="journal article" date="2015" name="Fish Shellfish Immunol.">
        <title>Early steps in the European eel (Anguilla anguilla)-Vibrio vulnificus interaction in the gills: Role of the RtxA13 toxin.</title>
        <authorList>
            <person name="Callol A."/>
            <person name="Pajuelo D."/>
            <person name="Ebbesson L."/>
            <person name="Teles M."/>
            <person name="MacKenzie S."/>
            <person name="Amaro C."/>
        </authorList>
    </citation>
    <scope>NUCLEOTIDE SEQUENCE</scope>
</reference>
<dbReference type="AlphaFoldDB" id="A0A0E9XTD9"/>
<dbReference type="EMBL" id="GBXM01003644">
    <property type="protein sequence ID" value="JAI04934.1"/>
    <property type="molecule type" value="Transcribed_RNA"/>
</dbReference>